<name>A0A426ZS47_ENSVE</name>
<gene>
    <name evidence="1" type="ORF">B296_00016795</name>
</gene>
<comment type="caution">
    <text evidence="1">The sequence shown here is derived from an EMBL/GenBank/DDBJ whole genome shotgun (WGS) entry which is preliminary data.</text>
</comment>
<sequence length="158" mass="18061">MVRRRDNAIPTSSRLHRKRSMCPSCKKIRIELLVLGRAPPTIKSRVGMIESDFCFCSRSPNQRWSEGYLYLRRRASCMRATSSLQYLTRRQLPCRQGCCRLVSLLRSLYSAANHLLLGVLQASRAITFALPCRQLPCRQGCCRLVETLNLSIDLTEAL</sequence>
<proteinExistence type="predicted"/>
<organism evidence="1 2">
    <name type="scientific">Ensete ventricosum</name>
    <name type="common">Abyssinian banana</name>
    <name type="synonym">Musa ensete</name>
    <dbReference type="NCBI Taxonomy" id="4639"/>
    <lineage>
        <taxon>Eukaryota</taxon>
        <taxon>Viridiplantae</taxon>
        <taxon>Streptophyta</taxon>
        <taxon>Embryophyta</taxon>
        <taxon>Tracheophyta</taxon>
        <taxon>Spermatophyta</taxon>
        <taxon>Magnoliopsida</taxon>
        <taxon>Liliopsida</taxon>
        <taxon>Zingiberales</taxon>
        <taxon>Musaceae</taxon>
        <taxon>Ensete</taxon>
    </lineage>
</organism>
<dbReference type="Proteomes" id="UP000287651">
    <property type="component" value="Unassembled WGS sequence"/>
</dbReference>
<evidence type="ECO:0000313" key="1">
    <source>
        <dbReference type="EMBL" id="RRT66843.1"/>
    </source>
</evidence>
<dbReference type="AlphaFoldDB" id="A0A426ZS47"/>
<dbReference type="EMBL" id="AMZH03005269">
    <property type="protein sequence ID" value="RRT66843.1"/>
    <property type="molecule type" value="Genomic_DNA"/>
</dbReference>
<reference evidence="1 2" key="1">
    <citation type="journal article" date="2014" name="Agronomy (Basel)">
        <title>A Draft Genome Sequence for Ensete ventricosum, the Drought-Tolerant Tree Against Hunger.</title>
        <authorList>
            <person name="Harrison J."/>
            <person name="Moore K.A."/>
            <person name="Paszkiewicz K."/>
            <person name="Jones T."/>
            <person name="Grant M."/>
            <person name="Ambacheew D."/>
            <person name="Muzemil S."/>
            <person name="Studholme D.J."/>
        </authorList>
    </citation>
    <scope>NUCLEOTIDE SEQUENCE [LARGE SCALE GENOMIC DNA]</scope>
</reference>
<evidence type="ECO:0000313" key="2">
    <source>
        <dbReference type="Proteomes" id="UP000287651"/>
    </source>
</evidence>
<protein>
    <submittedName>
        <fullName evidence="1">Uncharacterized protein</fullName>
    </submittedName>
</protein>
<accession>A0A426ZS47</accession>